<organism evidence="6 7">
    <name type="scientific">Elsinoe batatas</name>
    <dbReference type="NCBI Taxonomy" id="2601811"/>
    <lineage>
        <taxon>Eukaryota</taxon>
        <taxon>Fungi</taxon>
        <taxon>Dikarya</taxon>
        <taxon>Ascomycota</taxon>
        <taxon>Pezizomycotina</taxon>
        <taxon>Dothideomycetes</taxon>
        <taxon>Dothideomycetidae</taxon>
        <taxon>Myriangiales</taxon>
        <taxon>Elsinoaceae</taxon>
        <taxon>Elsinoe</taxon>
    </lineage>
</organism>
<dbReference type="PANTHER" id="PTHR43008:SF4">
    <property type="entry name" value="CHAIN DEHYDROGENASE, PUTATIVE (AFU_ORTHOLOGUE AFUA_4G08710)-RELATED"/>
    <property type="match status" value="1"/>
</dbReference>
<protein>
    <recommendedName>
        <fullName evidence="5">Ketoreductase domain-containing protein</fullName>
    </recommendedName>
</protein>
<feature type="region of interest" description="Disordered" evidence="4">
    <location>
        <begin position="13"/>
        <end position="34"/>
    </location>
</feature>
<dbReference type="FunFam" id="3.40.50.720:FF:000084">
    <property type="entry name" value="Short-chain dehydrogenase reductase"/>
    <property type="match status" value="1"/>
</dbReference>
<feature type="domain" description="Ketoreductase" evidence="5">
    <location>
        <begin position="51"/>
        <end position="238"/>
    </location>
</feature>
<sequence>MVERDDLTKRSIPEMILSNLDEPASKTKATEPFADDLSPEETAALRFKVTGNVIITGGTGTLALAAARAFLEQGASGLALLDLNPSSQSAVPHITSLRDRHPNIPIIILPCDVTSQSSIETAITTAASQLGPIRHLAHFAGVVSCVPAMDVSAEEWSRVLSVNTSGAFNTSQAVARHIKSHGLGGSIVLVASMSGHRVNYPQPQAAYNVSKAAVIHLVHCLAAEWAVHGIRVNSVSPGYADTILNAGEGLQRCRDIWAGRNPMGRMAQPWEIAGPVVMLCSTAAAYINGADLVVDGGATVF</sequence>
<keyword evidence="2" id="KW-0521">NADP</keyword>
<dbReference type="InterPro" id="IPR020904">
    <property type="entry name" value="Sc_DH/Rdtase_CS"/>
</dbReference>
<gene>
    <name evidence="6" type="ORF">KVT40_000770</name>
</gene>
<evidence type="ECO:0000313" key="6">
    <source>
        <dbReference type="EMBL" id="KAG8631630.1"/>
    </source>
</evidence>
<dbReference type="Gene3D" id="3.40.50.720">
    <property type="entry name" value="NAD(P)-binding Rossmann-like Domain"/>
    <property type="match status" value="1"/>
</dbReference>
<evidence type="ECO:0000256" key="1">
    <source>
        <dbReference type="ARBA" id="ARBA00006484"/>
    </source>
</evidence>
<dbReference type="GO" id="GO:0016616">
    <property type="term" value="F:oxidoreductase activity, acting on the CH-OH group of donors, NAD or NADP as acceptor"/>
    <property type="evidence" value="ECO:0007669"/>
    <property type="project" value="UniProtKB-ARBA"/>
</dbReference>
<dbReference type="InterPro" id="IPR002347">
    <property type="entry name" value="SDR_fam"/>
</dbReference>
<dbReference type="PROSITE" id="PS00061">
    <property type="entry name" value="ADH_SHORT"/>
    <property type="match status" value="1"/>
</dbReference>
<dbReference type="PANTHER" id="PTHR43008">
    <property type="entry name" value="BENZIL REDUCTASE"/>
    <property type="match status" value="1"/>
</dbReference>
<dbReference type="SUPFAM" id="SSF51735">
    <property type="entry name" value="NAD(P)-binding Rossmann-fold domains"/>
    <property type="match status" value="1"/>
</dbReference>
<dbReference type="Pfam" id="PF13561">
    <property type="entry name" value="adh_short_C2"/>
    <property type="match status" value="1"/>
</dbReference>
<dbReference type="OrthoDB" id="47007at2759"/>
<dbReference type="AlphaFoldDB" id="A0A8K0LCN1"/>
<dbReference type="GO" id="GO:0050664">
    <property type="term" value="F:oxidoreductase activity, acting on NAD(P)H, oxygen as acceptor"/>
    <property type="evidence" value="ECO:0007669"/>
    <property type="project" value="TreeGrafter"/>
</dbReference>
<name>A0A8K0LCN1_9PEZI</name>
<dbReference type="InterPro" id="IPR057326">
    <property type="entry name" value="KR_dom"/>
</dbReference>
<evidence type="ECO:0000313" key="7">
    <source>
        <dbReference type="Proteomes" id="UP000809789"/>
    </source>
</evidence>
<evidence type="ECO:0000259" key="5">
    <source>
        <dbReference type="SMART" id="SM00822"/>
    </source>
</evidence>
<dbReference type="PRINTS" id="PR00081">
    <property type="entry name" value="GDHRDH"/>
</dbReference>
<reference evidence="6" key="1">
    <citation type="submission" date="2021-07" db="EMBL/GenBank/DDBJ databases">
        <title>Elsinoe batatas strain:CRI-CJ2 Genome sequencing and assembly.</title>
        <authorList>
            <person name="Huang L."/>
        </authorList>
    </citation>
    <scope>NUCLEOTIDE SEQUENCE</scope>
    <source>
        <strain evidence="6">CRI-CJ2</strain>
    </source>
</reference>
<proteinExistence type="inferred from homology"/>
<comment type="similarity">
    <text evidence="1">Belongs to the short-chain dehydrogenases/reductases (SDR) family.</text>
</comment>
<evidence type="ECO:0000256" key="2">
    <source>
        <dbReference type="ARBA" id="ARBA00022857"/>
    </source>
</evidence>
<keyword evidence="3" id="KW-0560">Oxidoreductase</keyword>
<dbReference type="InterPro" id="IPR036291">
    <property type="entry name" value="NAD(P)-bd_dom_sf"/>
</dbReference>
<dbReference type="SMART" id="SM00822">
    <property type="entry name" value="PKS_KR"/>
    <property type="match status" value="1"/>
</dbReference>
<evidence type="ECO:0000256" key="4">
    <source>
        <dbReference type="SAM" id="MobiDB-lite"/>
    </source>
</evidence>
<comment type="caution">
    <text evidence="6">The sequence shown here is derived from an EMBL/GenBank/DDBJ whole genome shotgun (WGS) entry which is preliminary data.</text>
</comment>
<evidence type="ECO:0000256" key="3">
    <source>
        <dbReference type="ARBA" id="ARBA00023002"/>
    </source>
</evidence>
<dbReference type="Proteomes" id="UP000809789">
    <property type="component" value="Unassembled WGS sequence"/>
</dbReference>
<dbReference type="EMBL" id="JAESVG020000001">
    <property type="protein sequence ID" value="KAG8631630.1"/>
    <property type="molecule type" value="Genomic_DNA"/>
</dbReference>
<keyword evidence="7" id="KW-1185">Reference proteome</keyword>
<accession>A0A8K0LCN1</accession>